<feature type="compositionally biased region" description="Polar residues" evidence="1">
    <location>
        <begin position="87"/>
        <end position="100"/>
    </location>
</feature>
<dbReference type="InParanoid" id="A0A1W0W5E3"/>
<keyword evidence="3" id="KW-1185">Reference proteome</keyword>
<feature type="compositionally biased region" description="Gly residues" evidence="1">
    <location>
        <begin position="102"/>
        <end position="111"/>
    </location>
</feature>
<feature type="region of interest" description="Disordered" evidence="1">
    <location>
        <begin position="81"/>
        <end position="111"/>
    </location>
</feature>
<dbReference type="GO" id="GO:0010274">
    <property type="term" value="P:hydrotropism"/>
    <property type="evidence" value="ECO:0007669"/>
    <property type="project" value="InterPro"/>
</dbReference>
<dbReference type="NCBIfam" id="TIGR01570">
    <property type="entry name" value="A_thal_3588"/>
    <property type="match status" value="1"/>
</dbReference>
<dbReference type="FunCoup" id="A0A1W0W5E3">
    <property type="interactions" value="1476"/>
</dbReference>
<reference evidence="3" key="2">
    <citation type="journal article" date="2018" name="Plant J.">
        <title>The Sorghum bicolor reference genome: improved assembly, gene annotations, a transcriptome atlas, and signatures of genome organization.</title>
        <authorList>
            <person name="McCormick R.F."/>
            <person name="Truong S.K."/>
            <person name="Sreedasyam A."/>
            <person name="Jenkins J."/>
            <person name="Shu S."/>
            <person name="Sims D."/>
            <person name="Kennedy M."/>
            <person name="Amirebrahimi M."/>
            <person name="Weers B.D."/>
            <person name="McKinley B."/>
            <person name="Mattison A."/>
            <person name="Morishige D.T."/>
            <person name="Grimwood J."/>
            <person name="Schmutz J."/>
            <person name="Mullet J.E."/>
        </authorList>
    </citation>
    <scope>NUCLEOTIDE SEQUENCE [LARGE SCALE GENOMIC DNA]</scope>
    <source>
        <strain evidence="3">cv. BTx623</strain>
    </source>
</reference>
<dbReference type="Pfam" id="PF04759">
    <property type="entry name" value="DUF617"/>
    <property type="match status" value="1"/>
</dbReference>
<dbReference type="OMA" id="DGRIHMS"/>
<dbReference type="PANTHER" id="PTHR31696:SF3">
    <property type="entry name" value="OS09G0463600 PROTEIN"/>
    <property type="match status" value="1"/>
</dbReference>
<organism evidence="2 3">
    <name type="scientific">Sorghum bicolor</name>
    <name type="common">Sorghum</name>
    <name type="synonym">Sorghum vulgare</name>
    <dbReference type="NCBI Taxonomy" id="4558"/>
    <lineage>
        <taxon>Eukaryota</taxon>
        <taxon>Viridiplantae</taxon>
        <taxon>Streptophyta</taxon>
        <taxon>Embryophyta</taxon>
        <taxon>Tracheophyta</taxon>
        <taxon>Spermatophyta</taxon>
        <taxon>Magnoliopsida</taxon>
        <taxon>Liliopsida</taxon>
        <taxon>Poales</taxon>
        <taxon>Poaceae</taxon>
        <taxon>PACMAD clade</taxon>
        <taxon>Panicoideae</taxon>
        <taxon>Andropogonodae</taxon>
        <taxon>Andropogoneae</taxon>
        <taxon>Sorghinae</taxon>
        <taxon>Sorghum</taxon>
    </lineage>
</organism>
<name>A0A1W0W5E3_SORBI</name>
<sequence length="347" mass="37347">MIVGICVPSKSQTVNEQPNNDHPTSFVSPSRRRGICLSIYPHKRPLCFKEKLQDCAAQHQRQHQLIDRSPSPMPSFIDGPTFRSLLRPSTNGRRTTTKISDSGGGGGGGGSSSGGGIFKIFKLMPMLSSGCKMVALLGKHNSRALLADHATTVTLFGHRRGRVSLAIHEDTRAPPLFLIELPMLTSALHREISSGTVKLALESDTRSARRRLVEEYVWAVYCNGRKAGYAIRRKDASDDERHVLRLLRGVSMGAGVLPAAPEKEGGVPAGPDGELTYVRARVERVVGSKDSEAFYMINPEEGGNGGDNNNGAGGGGGAPELSIFLKMVPIILEDGRIHMSSDGRAVD</sequence>
<dbReference type="Proteomes" id="UP000000768">
    <property type="component" value="Chromosome 2"/>
</dbReference>
<dbReference type="AlphaFoldDB" id="A0A1W0W5E3"/>
<dbReference type="eggNOG" id="ENOG502QSFM">
    <property type="taxonomic scope" value="Eukaryota"/>
</dbReference>
<gene>
    <name evidence="2" type="ORF">SORBI_3002G229800</name>
</gene>
<proteinExistence type="predicted"/>
<dbReference type="PANTHER" id="PTHR31696">
    <property type="entry name" value="PROTEIN MIZU-KUSSEI 1"/>
    <property type="match status" value="1"/>
</dbReference>
<dbReference type="STRING" id="4558.A0A1W0W5E3"/>
<reference evidence="2 3" key="1">
    <citation type="journal article" date="2009" name="Nature">
        <title>The Sorghum bicolor genome and the diversification of grasses.</title>
        <authorList>
            <person name="Paterson A.H."/>
            <person name="Bowers J.E."/>
            <person name="Bruggmann R."/>
            <person name="Dubchak I."/>
            <person name="Grimwood J."/>
            <person name="Gundlach H."/>
            <person name="Haberer G."/>
            <person name="Hellsten U."/>
            <person name="Mitros T."/>
            <person name="Poliakov A."/>
            <person name="Schmutz J."/>
            <person name="Spannagl M."/>
            <person name="Tang H."/>
            <person name="Wang X."/>
            <person name="Wicker T."/>
            <person name="Bharti A.K."/>
            <person name="Chapman J."/>
            <person name="Feltus F.A."/>
            <person name="Gowik U."/>
            <person name="Grigoriev I.V."/>
            <person name="Lyons E."/>
            <person name="Maher C.A."/>
            <person name="Martis M."/>
            <person name="Narechania A."/>
            <person name="Otillar R.P."/>
            <person name="Penning B.W."/>
            <person name="Salamov A.A."/>
            <person name="Wang Y."/>
            <person name="Zhang L."/>
            <person name="Carpita N.C."/>
            <person name="Freeling M."/>
            <person name="Gingle A.R."/>
            <person name="Hash C.T."/>
            <person name="Keller B."/>
            <person name="Klein P."/>
            <person name="Kresovich S."/>
            <person name="McCann M.C."/>
            <person name="Ming R."/>
            <person name="Peterson D.G."/>
            <person name="Mehboob-ur-Rahman"/>
            <person name="Ware D."/>
            <person name="Westhoff P."/>
            <person name="Mayer K.F."/>
            <person name="Messing J."/>
            <person name="Rokhsar D.S."/>
        </authorList>
    </citation>
    <scope>NUCLEOTIDE SEQUENCE [LARGE SCALE GENOMIC DNA]</scope>
    <source>
        <strain evidence="3">cv. BTx623</strain>
    </source>
</reference>
<evidence type="ECO:0000313" key="2">
    <source>
        <dbReference type="EMBL" id="OQU89629.1"/>
    </source>
</evidence>
<evidence type="ECO:0000256" key="1">
    <source>
        <dbReference type="SAM" id="MobiDB-lite"/>
    </source>
</evidence>
<accession>A0A1W0W5E3</accession>
<dbReference type="OrthoDB" id="672310at2759"/>
<evidence type="ECO:0000313" key="3">
    <source>
        <dbReference type="Proteomes" id="UP000000768"/>
    </source>
</evidence>
<dbReference type="Gramene" id="OQU89629">
    <property type="protein sequence ID" value="OQU89629"/>
    <property type="gene ID" value="SORBI_3002G229800"/>
</dbReference>
<dbReference type="InterPro" id="IPR006460">
    <property type="entry name" value="MIZ1-like_pln"/>
</dbReference>
<protein>
    <recommendedName>
        <fullName evidence="4">Protein MIZU-KUSSEI 1</fullName>
    </recommendedName>
</protein>
<evidence type="ECO:0008006" key="4">
    <source>
        <dbReference type="Google" id="ProtNLM"/>
    </source>
</evidence>
<dbReference type="EMBL" id="CM000761">
    <property type="protein sequence ID" value="OQU89629.1"/>
    <property type="molecule type" value="Genomic_DNA"/>
</dbReference>